<organism evidence="1 2">
    <name type="scientific">Willisornis vidua</name>
    <name type="common">Xingu scale-backed antbird</name>
    <dbReference type="NCBI Taxonomy" id="1566151"/>
    <lineage>
        <taxon>Eukaryota</taxon>
        <taxon>Metazoa</taxon>
        <taxon>Chordata</taxon>
        <taxon>Craniata</taxon>
        <taxon>Vertebrata</taxon>
        <taxon>Euteleostomi</taxon>
        <taxon>Archelosauria</taxon>
        <taxon>Archosauria</taxon>
        <taxon>Dinosauria</taxon>
        <taxon>Saurischia</taxon>
        <taxon>Theropoda</taxon>
        <taxon>Coelurosauria</taxon>
        <taxon>Aves</taxon>
        <taxon>Neognathae</taxon>
        <taxon>Neoaves</taxon>
        <taxon>Telluraves</taxon>
        <taxon>Australaves</taxon>
        <taxon>Passeriformes</taxon>
        <taxon>Thamnophilidae</taxon>
        <taxon>Willisornis</taxon>
    </lineage>
</organism>
<proteinExistence type="predicted"/>
<accession>A0ABQ9DN54</accession>
<evidence type="ECO:0000313" key="2">
    <source>
        <dbReference type="Proteomes" id="UP001145742"/>
    </source>
</evidence>
<comment type="caution">
    <text evidence="1">The sequence shown here is derived from an EMBL/GenBank/DDBJ whole genome shotgun (WGS) entry which is preliminary data.</text>
</comment>
<protein>
    <submittedName>
        <fullName evidence="1">Uncharacterized protein</fullName>
    </submittedName>
</protein>
<gene>
    <name evidence="1" type="ORF">WISP_35531</name>
</gene>
<dbReference type="EMBL" id="WHWB01032919">
    <property type="protein sequence ID" value="KAJ7423015.1"/>
    <property type="molecule type" value="Genomic_DNA"/>
</dbReference>
<sequence length="119" mass="12746">MGDTFVVTLSSPLNHEEALKKAKAARDEDGHAENFPQQHYAKETPRLAFKNNCELLFAATVSCTVAYAVIQADDCAKPVTAIGEAAVGFRDFGLGTESCQKGGYGPGTKIWRKAIVAVN</sequence>
<dbReference type="Proteomes" id="UP001145742">
    <property type="component" value="Unassembled WGS sequence"/>
</dbReference>
<evidence type="ECO:0000313" key="1">
    <source>
        <dbReference type="EMBL" id="KAJ7423015.1"/>
    </source>
</evidence>
<reference evidence="1" key="1">
    <citation type="submission" date="2019-10" db="EMBL/GenBank/DDBJ databases">
        <authorList>
            <person name="Soares A.E.R."/>
            <person name="Aleixo A."/>
            <person name="Schneider P."/>
            <person name="Miyaki C.Y."/>
            <person name="Schneider M.P."/>
            <person name="Mello C."/>
            <person name="Vasconcelos A.T.R."/>
        </authorList>
    </citation>
    <scope>NUCLEOTIDE SEQUENCE</scope>
    <source>
        <tissue evidence="1">Muscle</tissue>
    </source>
</reference>
<name>A0ABQ9DN54_9PASS</name>
<keyword evidence="2" id="KW-1185">Reference proteome</keyword>